<dbReference type="Proteomes" id="UP001056756">
    <property type="component" value="Chromosome"/>
</dbReference>
<gene>
    <name evidence="1" type="ORF">NAG76_22610</name>
</gene>
<name>A0A9J6ZEU0_9BACL</name>
<dbReference type="AlphaFoldDB" id="A0A9J6ZEU0"/>
<reference evidence="1" key="1">
    <citation type="submission" date="2022-05" db="EMBL/GenBank/DDBJ databases">
        <title>Novel bacterial taxa in a minimal lignocellulolytic consortium and its capacity to transform plastics disclosed by genome-resolved metagenomics.</title>
        <authorList>
            <person name="Rodriguez C.A.D."/>
            <person name="Diaz-Garcia L."/>
            <person name="Herrera K."/>
            <person name="Tarazona N.A."/>
            <person name="Sproer C."/>
            <person name="Overmann J."/>
            <person name="Jimenez D.J."/>
        </authorList>
    </citation>
    <scope>NUCLEOTIDE SEQUENCE</scope>
    <source>
        <strain evidence="1">MAG5</strain>
    </source>
</reference>
<accession>A0A9J6ZEU0</accession>
<proteinExistence type="predicted"/>
<organism evidence="1 2">
    <name type="scientific">Candidatus Pristimantibacillus lignocellulolyticus</name>
    <dbReference type="NCBI Taxonomy" id="2994561"/>
    <lineage>
        <taxon>Bacteria</taxon>
        <taxon>Bacillati</taxon>
        <taxon>Bacillota</taxon>
        <taxon>Bacilli</taxon>
        <taxon>Bacillales</taxon>
        <taxon>Paenibacillaceae</taxon>
        <taxon>Candidatus Pristimantibacillus</taxon>
    </lineage>
</organism>
<protein>
    <submittedName>
        <fullName evidence="1">Uncharacterized protein</fullName>
    </submittedName>
</protein>
<dbReference type="KEGG" id="plig:NAG76_22610"/>
<sequence length="98" mass="11331">MSGGSYNYLCITRDEQLFEYGAINTLEQMSNRLIELGHEDAAKETYELKLIIQQAKLRANTISERMNKVWKAVEWYDSADWGKDSVDKAISNYRGDCK</sequence>
<dbReference type="EMBL" id="CP097899">
    <property type="protein sequence ID" value="URN94572.1"/>
    <property type="molecule type" value="Genomic_DNA"/>
</dbReference>
<evidence type="ECO:0000313" key="1">
    <source>
        <dbReference type="EMBL" id="URN94572.1"/>
    </source>
</evidence>
<evidence type="ECO:0000313" key="2">
    <source>
        <dbReference type="Proteomes" id="UP001056756"/>
    </source>
</evidence>